<dbReference type="PROSITE" id="PS51257">
    <property type="entry name" value="PROKAR_LIPOPROTEIN"/>
    <property type="match status" value="1"/>
</dbReference>
<accession>A0A7W3Y0W9</accession>
<keyword evidence="2" id="KW-0732">Signal</keyword>
<evidence type="ECO:0000313" key="4">
    <source>
        <dbReference type="Proteomes" id="UP000538929"/>
    </source>
</evidence>
<comment type="caution">
    <text evidence="3">The sequence shown here is derived from an EMBL/GenBank/DDBJ whole genome shotgun (WGS) entry which is preliminary data.</text>
</comment>
<dbReference type="RefSeq" id="WP_182605546.1">
    <property type="nucleotide sequence ID" value="NZ_VKHT01000139.1"/>
</dbReference>
<feature type="compositionally biased region" description="Low complexity" evidence="1">
    <location>
        <begin position="32"/>
        <end position="56"/>
    </location>
</feature>
<reference evidence="4" key="1">
    <citation type="submission" date="2019-10" db="EMBL/GenBank/DDBJ databases">
        <title>Streptomyces sp. nov., a novel actinobacterium isolated from alkaline environment.</title>
        <authorList>
            <person name="Golinska P."/>
        </authorList>
    </citation>
    <scope>NUCLEOTIDE SEQUENCE [LARGE SCALE GENOMIC DNA]</scope>
    <source>
        <strain evidence="4">DSM 42118</strain>
    </source>
</reference>
<sequence>MGGIRHTPRGRRRRTGATLVALAAATALTLTACGDATEDNGAPGTAPPTGEETTGTAPGGEEDGDTGGTTGDGAGGDAEEPSDEAFRERAADIEEEWPGVESLASSSDELWRLEGVVEPDPSDTTVTTLVGHGDCDLEWGARVHETEDLIILGGWSVEDPDVEMCTEVLLIDEVEVELDAEVGDRVLVDAVTGADMLGEEFHTTR</sequence>
<dbReference type="AlphaFoldDB" id="A0A7W3Y0W9"/>
<feature type="compositionally biased region" description="Gly residues" evidence="1">
    <location>
        <begin position="66"/>
        <end position="76"/>
    </location>
</feature>
<gene>
    <name evidence="3" type="ORF">FNQ90_07210</name>
</gene>
<feature type="region of interest" description="Disordered" evidence="1">
    <location>
        <begin position="32"/>
        <end position="88"/>
    </location>
</feature>
<feature type="signal peptide" evidence="2">
    <location>
        <begin position="1"/>
        <end position="32"/>
    </location>
</feature>
<evidence type="ECO:0000256" key="1">
    <source>
        <dbReference type="SAM" id="MobiDB-lite"/>
    </source>
</evidence>
<protein>
    <recommendedName>
        <fullName evidence="5">Lipoprotein</fullName>
    </recommendedName>
</protein>
<evidence type="ECO:0000256" key="2">
    <source>
        <dbReference type="SAM" id="SignalP"/>
    </source>
</evidence>
<dbReference type="EMBL" id="VKHT01000139">
    <property type="protein sequence ID" value="MBB0243898.1"/>
    <property type="molecule type" value="Genomic_DNA"/>
</dbReference>
<name>A0A7W3Y0W9_9ACTN</name>
<feature type="chain" id="PRO_5038887395" description="Lipoprotein" evidence="2">
    <location>
        <begin position="33"/>
        <end position="205"/>
    </location>
</feature>
<dbReference type="Proteomes" id="UP000538929">
    <property type="component" value="Unassembled WGS sequence"/>
</dbReference>
<keyword evidence="4" id="KW-1185">Reference proteome</keyword>
<proteinExistence type="predicted"/>
<evidence type="ECO:0008006" key="5">
    <source>
        <dbReference type="Google" id="ProtNLM"/>
    </source>
</evidence>
<evidence type="ECO:0000313" key="3">
    <source>
        <dbReference type="EMBL" id="MBB0243898.1"/>
    </source>
</evidence>
<organism evidence="3 4">
    <name type="scientific">Streptomyces alkaliphilus</name>
    <dbReference type="NCBI Taxonomy" id="1472722"/>
    <lineage>
        <taxon>Bacteria</taxon>
        <taxon>Bacillati</taxon>
        <taxon>Actinomycetota</taxon>
        <taxon>Actinomycetes</taxon>
        <taxon>Kitasatosporales</taxon>
        <taxon>Streptomycetaceae</taxon>
        <taxon>Streptomyces</taxon>
    </lineage>
</organism>